<dbReference type="InterPro" id="IPR020103">
    <property type="entry name" value="PsdUridine_synth_cat_dom_sf"/>
</dbReference>
<dbReference type="STRING" id="1208921.ST1E_0780"/>
<dbReference type="GO" id="GO:0003723">
    <property type="term" value="F:RNA binding"/>
    <property type="evidence" value="ECO:0007669"/>
    <property type="project" value="UniProtKB-KW"/>
</dbReference>
<keyword evidence="5" id="KW-0694">RNA-binding</keyword>
<dbReference type="eggNOG" id="COG0564">
    <property type="taxonomic scope" value="Bacteria"/>
</dbReference>
<dbReference type="InterPro" id="IPR036986">
    <property type="entry name" value="S4_RNA-bd_sf"/>
</dbReference>
<gene>
    <name evidence="8" type="ORF">ST1E_0780</name>
</gene>
<dbReference type="KEGG" id="kga:ST1E_0780"/>
<dbReference type="HOGENOM" id="CLU_016902_4_4_4"/>
<proteinExistence type="inferred from homology"/>
<dbReference type="Proteomes" id="UP000011658">
    <property type="component" value="Chromosome"/>
</dbReference>
<dbReference type="SMART" id="SM00363">
    <property type="entry name" value="S4"/>
    <property type="match status" value="1"/>
</dbReference>
<dbReference type="Pfam" id="PF01479">
    <property type="entry name" value="S4"/>
    <property type="match status" value="1"/>
</dbReference>
<keyword evidence="9" id="KW-1185">Reference proteome</keyword>
<dbReference type="RefSeq" id="WP_015389621.1">
    <property type="nucleotide sequence ID" value="NC_020284.1"/>
</dbReference>
<feature type="domain" description="RNA-binding S4" evidence="7">
    <location>
        <begin position="22"/>
        <end position="87"/>
    </location>
</feature>
<evidence type="ECO:0000259" key="7">
    <source>
        <dbReference type="SMART" id="SM00363"/>
    </source>
</evidence>
<dbReference type="PATRIC" id="fig|1208921.3.peg.422"/>
<organism evidence="8 9">
    <name type="scientific">Candidatus Kinetoplastidibacterium galati TCC219</name>
    <dbReference type="NCBI Taxonomy" id="1208921"/>
    <lineage>
        <taxon>Bacteria</taxon>
        <taxon>Pseudomonadati</taxon>
        <taxon>Pseudomonadota</taxon>
        <taxon>Betaproteobacteria</taxon>
        <taxon>Candidatus Kinetoplastidibacterium</taxon>
    </lineage>
</organism>
<sequence length="321" mass="36030">MSLVDNKSFYKQIKVPEHYKKDRLDKVLASLMPQYSRERLKTWIKDNYVYVNGTEARIRQIVNPNDIICVNEQPSPESISFKPEDIEVDIIDENQDWIIVNKSHGLVTHPGSGNWNGTLLNAILYKYPELSAVPRAGIVHRLDKNTSGLMVIARNELSQTYFIRNMQARNIMRIYVAIVHGHLPSFRTINMDIGRDPVNRTKMSVTTNAIAARSAVTHCNPIRKGILNGSYKVTQVICKLETGRTHQIRVHLSSIGHPVVGDTLYGGKGILGTDRQMLHACFLSFPGLDGKEQNFFIKPSEDILNILQNINNTVSGGAGGI</sequence>
<evidence type="ECO:0000313" key="8">
    <source>
        <dbReference type="EMBL" id="AGF49137.1"/>
    </source>
</evidence>
<dbReference type="AlphaFoldDB" id="M1LUA4"/>
<protein>
    <recommendedName>
        <fullName evidence="6">Pseudouridine synthase</fullName>
        <ecNumber evidence="6">5.4.99.-</ecNumber>
    </recommendedName>
</protein>
<evidence type="ECO:0000256" key="5">
    <source>
        <dbReference type="PROSITE-ProRule" id="PRU00182"/>
    </source>
</evidence>
<evidence type="ECO:0000256" key="1">
    <source>
        <dbReference type="ARBA" id="ARBA00010876"/>
    </source>
</evidence>
<reference evidence="8 9" key="1">
    <citation type="journal article" date="2013" name="Genome Biol. Evol.">
        <title>Genome evolution and phylogenomic analysis of candidatus kinetoplastibacterium, the betaproteobacterial endosymbionts of strigomonas and angomonas.</title>
        <authorList>
            <person name="Alves J.M."/>
            <person name="Serrano M.G."/>
            <person name="Maia da Silva F."/>
            <person name="Voegtly L.J."/>
            <person name="Matveyev A.V."/>
            <person name="Teixeira M.M."/>
            <person name="Camargo E.P."/>
            <person name="Buck G.A."/>
        </authorList>
    </citation>
    <scope>NUCLEOTIDE SEQUENCE [LARGE SCALE GENOMIC DNA]</scope>
    <source>
        <strain evidence="8 9">TCC219</strain>
    </source>
</reference>
<dbReference type="GO" id="GO:0160140">
    <property type="term" value="F:23S rRNA pseudouridine(1911/1915/1917) synthase activity"/>
    <property type="evidence" value="ECO:0007669"/>
    <property type="project" value="UniProtKB-EC"/>
</dbReference>
<dbReference type="EMBL" id="CP003806">
    <property type="protein sequence ID" value="AGF49137.1"/>
    <property type="molecule type" value="Genomic_DNA"/>
</dbReference>
<dbReference type="PROSITE" id="PS50889">
    <property type="entry name" value="S4"/>
    <property type="match status" value="1"/>
</dbReference>
<comment type="catalytic activity">
    <reaction evidence="6">
        <text>a uridine in RNA = a pseudouridine in RNA</text>
        <dbReference type="Rhea" id="RHEA:48348"/>
        <dbReference type="Rhea" id="RHEA-COMP:12068"/>
        <dbReference type="Rhea" id="RHEA-COMP:12069"/>
        <dbReference type="ChEBI" id="CHEBI:65314"/>
        <dbReference type="ChEBI" id="CHEBI:65315"/>
    </reaction>
</comment>
<dbReference type="SUPFAM" id="SSF55174">
    <property type="entry name" value="Alpha-L RNA-binding motif"/>
    <property type="match status" value="1"/>
</dbReference>
<evidence type="ECO:0000256" key="2">
    <source>
        <dbReference type="ARBA" id="ARBA00023235"/>
    </source>
</evidence>
<dbReference type="EC" id="5.4.99.-" evidence="6"/>
<comment type="catalytic activity">
    <reaction evidence="3">
        <text>uridine(1911/1915/1917) in 23S rRNA = pseudouridine(1911/1915/1917) in 23S rRNA</text>
        <dbReference type="Rhea" id="RHEA:42524"/>
        <dbReference type="Rhea" id="RHEA-COMP:10097"/>
        <dbReference type="Rhea" id="RHEA-COMP:10098"/>
        <dbReference type="ChEBI" id="CHEBI:65314"/>
        <dbReference type="ChEBI" id="CHEBI:65315"/>
        <dbReference type="EC" id="5.4.99.23"/>
    </reaction>
</comment>
<evidence type="ECO:0000256" key="4">
    <source>
        <dbReference type="PIRSR" id="PIRSR606225-1"/>
    </source>
</evidence>
<feature type="active site" evidence="4">
    <location>
        <position position="143"/>
    </location>
</feature>
<dbReference type="InterPro" id="IPR006225">
    <property type="entry name" value="PsdUridine_synth_RluC/D"/>
</dbReference>
<keyword evidence="2 6" id="KW-0413">Isomerase</keyword>
<dbReference type="Gene3D" id="3.10.290.10">
    <property type="entry name" value="RNA-binding S4 domain"/>
    <property type="match status" value="1"/>
</dbReference>
<dbReference type="InterPro" id="IPR006224">
    <property type="entry name" value="PsdUridine_synth_RluA-like_CS"/>
</dbReference>
<dbReference type="OrthoDB" id="9785808at2"/>
<dbReference type="NCBIfam" id="TIGR00005">
    <property type="entry name" value="rluA_subfam"/>
    <property type="match status" value="1"/>
</dbReference>
<dbReference type="GO" id="GO:0000455">
    <property type="term" value="P:enzyme-directed rRNA pseudouridine synthesis"/>
    <property type="evidence" value="ECO:0007669"/>
    <property type="project" value="TreeGrafter"/>
</dbReference>
<dbReference type="PANTHER" id="PTHR21600">
    <property type="entry name" value="MITOCHONDRIAL RNA PSEUDOURIDINE SYNTHASE"/>
    <property type="match status" value="1"/>
</dbReference>
<evidence type="ECO:0000313" key="9">
    <source>
        <dbReference type="Proteomes" id="UP000011658"/>
    </source>
</evidence>
<dbReference type="InterPro" id="IPR002942">
    <property type="entry name" value="S4_RNA-bd"/>
</dbReference>
<dbReference type="CDD" id="cd02869">
    <property type="entry name" value="PseudoU_synth_RluA_like"/>
    <property type="match status" value="1"/>
</dbReference>
<dbReference type="InterPro" id="IPR050188">
    <property type="entry name" value="RluA_PseudoU_synthase"/>
</dbReference>
<dbReference type="InterPro" id="IPR006145">
    <property type="entry name" value="PsdUridine_synth_RsuA/RluA"/>
</dbReference>
<evidence type="ECO:0000256" key="3">
    <source>
        <dbReference type="ARBA" id="ARBA00036882"/>
    </source>
</evidence>
<accession>M1LUA4</accession>
<comment type="similarity">
    <text evidence="1 6">Belongs to the pseudouridine synthase RluA family.</text>
</comment>
<dbReference type="PANTHER" id="PTHR21600:SF44">
    <property type="entry name" value="RIBOSOMAL LARGE SUBUNIT PSEUDOURIDINE SYNTHASE D"/>
    <property type="match status" value="1"/>
</dbReference>
<dbReference type="Gene3D" id="3.30.2350.10">
    <property type="entry name" value="Pseudouridine synthase"/>
    <property type="match status" value="1"/>
</dbReference>
<dbReference type="SUPFAM" id="SSF55120">
    <property type="entry name" value="Pseudouridine synthase"/>
    <property type="match status" value="1"/>
</dbReference>
<name>M1LUA4_9PROT</name>
<dbReference type="Pfam" id="PF00849">
    <property type="entry name" value="PseudoU_synth_2"/>
    <property type="match status" value="1"/>
</dbReference>
<dbReference type="CDD" id="cd00165">
    <property type="entry name" value="S4"/>
    <property type="match status" value="1"/>
</dbReference>
<dbReference type="PROSITE" id="PS01129">
    <property type="entry name" value="PSI_RLU"/>
    <property type="match status" value="1"/>
</dbReference>
<comment type="function">
    <text evidence="6">Responsible for synthesis of pseudouridine from uracil.</text>
</comment>
<evidence type="ECO:0000256" key="6">
    <source>
        <dbReference type="RuleBase" id="RU362028"/>
    </source>
</evidence>